<dbReference type="InterPro" id="IPR005511">
    <property type="entry name" value="SMP-30"/>
</dbReference>
<dbReference type="EMBL" id="JANCLU010000003">
    <property type="protein sequence ID" value="MCP8937684.1"/>
    <property type="molecule type" value="Genomic_DNA"/>
</dbReference>
<dbReference type="Gene3D" id="2.120.10.30">
    <property type="entry name" value="TolB, C-terminal domain"/>
    <property type="match status" value="1"/>
</dbReference>
<dbReference type="Pfam" id="PF08450">
    <property type="entry name" value="SGL"/>
    <property type="match status" value="1"/>
</dbReference>
<comment type="caution">
    <text evidence="3">The sequence shown here is derived from an EMBL/GenBank/DDBJ whole genome shotgun (WGS) entry which is preliminary data.</text>
</comment>
<sequence length="309" mass="34202">MSEAQLGAPPFEVIDKRFAALVNGVAKLERLYTGCRWAEGPAYFAAGRYLVWSDIPNNRIMRWDETDGSVSVFREPSNNTNGHTVDRQGRLVSCEHLGRRVSRTEFDGRITVLADRYQGKKLNSPNDVVVKSDGSVWFTDPAYGIDWDYEGERAESEIGRCNVYRIDPASGDVALVADDFERPNGLAFSPDESKLYIADTGATHVEDGPRHIRVFNVGEGGKLKGGEVFATCTAGLFDGFRVDEDGRIWTSAADGVHCYEPDGTLIGKIRVPEVVANVCFGGLRRNRLFICGTTSLYSYYTLVRGAKTY</sequence>
<proteinExistence type="predicted"/>
<gene>
    <name evidence="3" type="ORF">NK718_04095</name>
</gene>
<feature type="domain" description="SMP-30/Gluconolactonase/LRE-like region" evidence="2">
    <location>
        <begin position="37"/>
        <end position="291"/>
    </location>
</feature>
<dbReference type="PANTHER" id="PTHR47572">
    <property type="entry name" value="LIPOPROTEIN-RELATED"/>
    <property type="match status" value="1"/>
</dbReference>
<evidence type="ECO:0000259" key="2">
    <source>
        <dbReference type="Pfam" id="PF08450"/>
    </source>
</evidence>
<dbReference type="InterPro" id="IPR051262">
    <property type="entry name" value="SMP-30/CGR1_Lactonase"/>
</dbReference>
<dbReference type="SUPFAM" id="SSF63829">
    <property type="entry name" value="Calcium-dependent phosphotriesterase"/>
    <property type="match status" value="1"/>
</dbReference>
<name>A0ABT1L897_9HYPH</name>
<dbReference type="InterPro" id="IPR011042">
    <property type="entry name" value="6-blade_b-propeller_TolB-like"/>
</dbReference>
<reference evidence="3 4" key="1">
    <citation type="submission" date="2022-07" db="EMBL/GenBank/DDBJ databases">
        <authorList>
            <person name="Li W.-J."/>
            <person name="Deng Q.-Q."/>
        </authorList>
    </citation>
    <scope>NUCLEOTIDE SEQUENCE [LARGE SCALE GENOMIC DNA]</scope>
    <source>
        <strain evidence="3 4">SYSU M60028</strain>
    </source>
</reference>
<keyword evidence="1" id="KW-0378">Hydrolase</keyword>
<dbReference type="RefSeq" id="WP_254738894.1">
    <property type="nucleotide sequence ID" value="NZ_JANCLU010000003.1"/>
</dbReference>
<keyword evidence="4" id="KW-1185">Reference proteome</keyword>
<evidence type="ECO:0000313" key="4">
    <source>
        <dbReference type="Proteomes" id="UP001205890"/>
    </source>
</evidence>
<dbReference type="PANTHER" id="PTHR47572:SF4">
    <property type="entry name" value="LACTONASE DRP35"/>
    <property type="match status" value="1"/>
</dbReference>
<protein>
    <submittedName>
        <fullName evidence="3">SMP-30/gluconolactonase/LRE family protein</fullName>
    </submittedName>
</protein>
<evidence type="ECO:0000256" key="1">
    <source>
        <dbReference type="ARBA" id="ARBA00022801"/>
    </source>
</evidence>
<dbReference type="PRINTS" id="PR01790">
    <property type="entry name" value="SMP30FAMILY"/>
</dbReference>
<accession>A0ABT1L897</accession>
<dbReference type="InterPro" id="IPR013658">
    <property type="entry name" value="SGL"/>
</dbReference>
<evidence type="ECO:0000313" key="3">
    <source>
        <dbReference type="EMBL" id="MCP8937684.1"/>
    </source>
</evidence>
<dbReference type="Proteomes" id="UP001205890">
    <property type="component" value="Unassembled WGS sequence"/>
</dbReference>
<organism evidence="3 4">
    <name type="scientific">Alsobacter ponti</name>
    <dbReference type="NCBI Taxonomy" id="2962936"/>
    <lineage>
        <taxon>Bacteria</taxon>
        <taxon>Pseudomonadati</taxon>
        <taxon>Pseudomonadota</taxon>
        <taxon>Alphaproteobacteria</taxon>
        <taxon>Hyphomicrobiales</taxon>
        <taxon>Alsobacteraceae</taxon>
        <taxon>Alsobacter</taxon>
    </lineage>
</organism>